<feature type="domain" description="Mycothiol-dependent maleylpyruvate isomerase metal-binding" evidence="1">
    <location>
        <begin position="10"/>
        <end position="159"/>
    </location>
</feature>
<reference evidence="2 3" key="1">
    <citation type="submission" date="2023-02" db="EMBL/GenBank/DDBJ databases">
        <authorList>
            <person name="Mo P."/>
        </authorList>
    </citation>
    <scope>NUCLEOTIDE SEQUENCE [LARGE SCALE GENOMIC DNA]</scope>
    <source>
        <strain evidence="2 3">HUAS 3</strain>
    </source>
</reference>
<dbReference type="SUPFAM" id="SSF109854">
    <property type="entry name" value="DinB/YfiT-like putative metalloenzymes"/>
    <property type="match status" value="1"/>
</dbReference>
<dbReference type="Pfam" id="PF11716">
    <property type="entry name" value="MDMPI_N"/>
    <property type="match status" value="1"/>
</dbReference>
<keyword evidence="2" id="KW-0413">Isomerase</keyword>
<sequence length="211" mass="22146">MNETRTAYLTAARSALALLGEPAVARRWAEPSALAEFRVGGLAGHLAAQILRVPTMLDQPVPAGAPVGLAEHFGRVPWLDAGLDDEVSVVVRRIGGELAGPGPAALLSRAGETLEKVAGVLAEAPVDRLVVVPGGWSLTLDDFLVTRLLEIAVHSDDLAVSVGLDTPELPAEVIDPVFTLLARLSARRHGQPAVLRALSRSERAPADITAF</sequence>
<dbReference type="Proteomes" id="UP001219605">
    <property type="component" value="Chromosome"/>
</dbReference>
<proteinExistence type="predicted"/>
<keyword evidence="3" id="KW-1185">Reference proteome</keyword>
<evidence type="ECO:0000313" key="3">
    <source>
        <dbReference type="Proteomes" id="UP001219605"/>
    </source>
</evidence>
<protein>
    <submittedName>
        <fullName evidence="2">Maleylpyruvate isomerase N-terminal domain-containing protein</fullName>
    </submittedName>
</protein>
<dbReference type="InterPro" id="IPR034660">
    <property type="entry name" value="DinB/YfiT-like"/>
</dbReference>
<dbReference type="Gene3D" id="1.20.120.450">
    <property type="entry name" value="dinb family like domain"/>
    <property type="match status" value="1"/>
</dbReference>
<evidence type="ECO:0000259" key="1">
    <source>
        <dbReference type="Pfam" id="PF11716"/>
    </source>
</evidence>
<dbReference type="EMBL" id="CP118615">
    <property type="protein sequence ID" value="WDZ84634.1"/>
    <property type="molecule type" value="Genomic_DNA"/>
</dbReference>
<gene>
    <name evidence="2" type="ORF">PVK37_30100</name>
</gene>
<dbReference type="RefSeq" id="WP_275031217.1">
    <property type="nucleotide sequence ID" value="NZ_CP118615.1"/>
</dbReference>
<dbReference type="InterPro" id="IPR024344">
    <property type="entry name" value="MDMPI_metal-binding"/>
</dbReference>
<evidence type="ECO:0000313" key="2">
    <source>
        <dbReference type="EMBL" id="WDZ84634.1"/>
    </source>
</evidence>
<organism evidence="2 3">
    <name type="scientific">Micromonospora cathayae</name>
    <dbReference type="NCBI Taxonomy" id="3028804"/>
    <lineage>
        <taxon>Bacteria</taxon>
        <taxon>Bacillati</taxon>
        <taxon>Actinomycetota</taxon>
        <taxon>Actinomycetes</taxon>
        <taxon>Micromonosporales</taxon>
        <taxon>Micromonosporaceae</taxon>
        <taxon>Micromonospora</taxon>
    </lineage>
</organism>
<name>A0ABY7ZNQ7_9ACTN</name>
<dbReference type="GO" id="GO:0016853">
    <property type="term" value="F:isomerase activity"/>
    <property type="evidence" value="ECO:0007669"/>
    <property type="project" value="UniProtKB-KW"/>
</dbReference>
<accession>A0ABY7ZNQ7</accession>